<keyword evidence="3" id="KW-1185">Reference proteome</keyword>
<dbReference type="Proteomes" id="UP001552594">
    <property type="component" value="Unassembled WGS sequence"/>
</dbReference>
<proteinExistence type="predicted"/>
<gene>
    <name evidence="2" type="ORF">AB0L16_07445</name>
</gene>
<dbReference type="InterPro" id="IPR000182">
    <property type="entry name" value="GNAT_dom"/>
</dbReference>
<organism evidence="2 3">
    <name type="scientific">Streptomyces orinoci</name>
    <name type="common">Streptoverticillium orinoci</name>
    <dbReference type="NCBI Taxonomy" id="67339"/>
    <lineage>
        <taxon>Bacteria</taxon>
        <taxon>Bacillati</taxon>
        <taxon>Actinomycetota</taxon>
        <taxon>Actinomycetes</taxon>
        <taxon>Kitasatosporales</taxon>
        <taxon>Streptomycetaceae</taxon>
        <taxon>Streptomyces</taxon>
    </lineage>
</organism>
<dbReference type="Pfam" id="PF13302">
    <property type="entry name" value="Acetyltransf_3"/>
    <property type="match status" value="1"/>
</dbReference>
<evidence type="ECO:0000259" key="1">
    <source>
        <dbReference type="PROSITE" id="PS51186"/>
    </source>
</evidence>
<protein>
    <submittedName>
        <fullName evidence="2">GNAT family N-acetyltransferase</fullName>
    </submittedName>
</protein>
<dbReference type="RefSeq" id="WP_109282736.1">
    <property type="nucleotide sequence ID" value="NZ_JBFAUK010000004.1"/>
</dbReference>
<dbReference type="EMBL" id="JBFAUK010000004">
    <property type="protein sequence ID" value="MEV5506297.1"/>
    <property type="molecule type" value="Genomic_DNA"/>
</dbReference>
<dbReference type="PROSITE" id="PS51186">
    <property type="entry name" value="GNAT"/>
    <property type="match status" value="1"/>
</dbReference>
<dbReference type="InterPro" id="IPR051531">
    <property type="entry name" value="N-acetyltransferase"/>
</dbReference>
<dbReference type="Gene3D" id="3.40.630.30">
    <property type="match status" value="1"/>
</dbReference>
<evidence type="ECO:0000313" key="2">
    <source>
        <dbReference type="EMBL" id="MEV5506297.1"/>
    </source>
</evidence>
<dbReference type="PANTHER" id="PTHR43792">
    <property type="entry name" value="GNAT FAMILY, PUTATIVE (AFU_ORTHOLOGUE AFUA_3G00765)-RELATED-RELATED"/>
    <property type="match status" value="1"/>
</dbReference>
<accession>A0ABV3JTU3</accession>
<dbReference type="SUPFAM" id="SSF55729">
    <property type="entry name" value="Acyl-CoA N-acyltransferases (Nat)"/>
    <property type="match status" value="1"/>
</dbReference>
<sequence>MTVTLRTPAAGTTPALLLRPWTERDAEALIEAAGDAELRRWTSLAVDDAEGAAHWLGNQRAGWESGRRLSFAVLAQEALAAHVVVKWAEGERGRASVGYWTAAPARGRGVAPAALTALTDWVFETFADEGLERLELRHQMGNQGSCRVAEKAGYHFDRMLDPWPPHYSQPGHVHRRLRPAA</sequence>
<evidence type="ECO:0000313" key="3">
    <source>
        <dbReference type="Proteomes" id="UP001552594"/>
    </source>
</evidence>
<name>A0ABV3JTU3_STRON</name>
<comment type="caution">
    <text evidence="2">The sequence shown here is derived from an EMBL/GenBank/DDBJ whole genome shotgun (WGS) entry which is preliminary data.</text>
</comment>
<dbReference type="InterPro" id="IPR016181">
    <property type="entry name" value="Acyl_CoA_acyltransferase"/>
</dbReference>
<reference evidence="2 3" key="1">
    <citation type="submission" date="2024-06" db="EMBL/GenBank/DDBJ databases">
        <title>The Natural Products Discovery Center: Release of the First 8490 Sequenced Strains for Exploring Actinobacteria Biosynthetic Diversity.</title>
        <authorList>
            <person name="Kalkreuter E."/>
            <person name="Kautsar S.A."/>
            <person name="Yang D."/>
            <person name="Bader C.D."/>
            <person name="Teijaro C.N."/>
            <person name="Fluegel L."/>
            <person name="Davis C.M."/>
            <person name="Simpson J.R."/>
            <person name="Lauterbach L."/>
            <person name="Steele A.D."/>
            <person name="Gui C."/>
            <person name="Meng S."/>
            <person name="Li G."/>
            <person name="Viehrig K."/>
            <person name="Ye F."/>
            <person name="Su P."/>
            <person name="Kiefer A.F."/>
            <person name="Nichols A."/>
            <person name="Cepeda A.J."/>
            <person name="Yan W."/>
            <person name="Fan B."/>
            <person name="Jiang Y."/>
            <person name="Adhikari A."/>
            <person name="Zheng C.-J."/>
            <person name="Schuster L."/>
            <person name="Cowan T.M."/>
            <person name="Smanski M.J."/>
            <person name="Chevrette M.G."/>
            <person name="De Carvalho L.P.S."/>
            <person name="Shen B."/>
        </authorList>
    </citation>
    <scope>NUCLEOTIDE SEQUENCE [LARGE SCALE GENOMIC DNA]</scope>
    <source>
        <strain evidence="2 3">NPDC052347</strain>
    </source>
</reference>
<feature type="domain" description="N-acetyltransferase" evidence="1">
    <location>
        <begin position="16"/>
        <end position="180"/>
    </location>
</feature>